<keyword evidence="6" id="KW-1185">Reference proteome</keyword>
<dbReference type="Gene3D" id="3.30.230.10">
    <property type="match status" value="1"/>
</dbReference>
<dbReference type="EMBL" id="CP082237">
    <property type="protein sequence ID" value="QZT33084.1"/>
    <property type="molecule type" value="Genomic_DNA"/>
</dbReference>
<evidence type="ECO:0000313" key="6">
    <source>
        <dbReference type="Proteomes" id="UP000825179"/>
    </source>
</evidence>
<evidence type="ECO:0000259" key="2">
    <source>
        <dbReference type="SMART" id="SM00382"/>
    </source>
</evidence>
<dbReference type="Proteomes" id="UP000010716">
    <property type="component" value="Unassembled WGS sequence"/>
</dbReference>
<dbReference type="CDD" id="cd00009">
    <property type="entry name" value="AAA"/>
    <property type="match status" value="1"/>
</dbReference>
<dbReference type="InterPro" id="IPR027417">
    <property type="entry name" value="P-loop_NTPase"/>
</dbReference>
<dbReference type="InterPro" id="IPR004482">
    <property type="entry name" value="Mg_chelat-rel"/>
</dbReference>
<dbReference type="Pfam" id="PF13541">
    <property type="entry name" value="ChlI"/>
    <property type="match status" value="1"/>
</dbReference>
<evidence type="ECO:0000313" key="3">
    <source>
        <dbReference type="EMBL" id="EGL82204.1"/>
    </source>
</evidence>
<gene>
    <name evidence="3" type="ORF">CathTA2_2335</name>
    <name evidence="4" type="ORF">HUR95_12305</name>
</gene>
<dbReference type="NCBIfam" id="TIGR00368">
    <property type="entry name" value="YifB family Mg chelatase-like AAA ATPase"/>
    <property type="match status" value="1"/>
</dbReference>
<dbReference type="eggNOG" id="COG0606">
    <property type="taxonomic scope" value="Bacteria"/>
</dbReference>
<reference evidence="3 5" key="1">
    <citation type="journal article" date="2011" name="J. Bacteriol.">
        <title>Draft genome sequence of the thermoalkaliphilic Caldalkalibacillus thermarum strain TA2.A1.</title>
        <authorList>
            <person name="Kalamorz F."/>
            <person name="Keis S."/>
            <person name="McMillan D.G."/>
            <person name="Olsson K."/>
            <person name="Stanton J.A."/>
            <person name="Stockwell P."/>
            <person name="Black M.A."/>
            <person name="Klingeman D.M."/>
            <person name="Land M.L."/>
            <person name="Han C.S."/>
            <person name="Martin S.L."/>
            <person name="Becher S.A."/>
            <person name="Peddie C.J."/>
            <person name="Morgan H.W."/>
            <person name="Matthies D."/>
            <person name="Preiss L."/>
            <person name="Meier T."/>
            <person name="Brown S.D."/>
            <person name="Cook G.M."/>
        </authorList>
    </citation>
    <scope>NUCLEOTIDE SEQUENCE [LARGE SCALE GENOMIC DNA]</scope>
    <source>
        <strain evidence="3 5">TA2.A1</strain>
    </source>
</reference>
<dbReference type="Pfam" id="PF13335">
    <property type="entry name" value="Mg_chelatase_C"/>
    <property type="match status" value="1"/>
</dbReference>
<dbReference type="KEGG" id="cthu:HUR95_12305"/>
<evidence type="ECO:0000256" key="1">
    <source>
        <dbReference type="ARBA" id="ARBA00006354"/>
    </source>
</evidence>
<dbReference type="InterPro" id="IPR025158">
    <property type="entry name" value="Mg_chelat-rel_C"/>
</dbReference>
<dbReference type="InterPro" id="IPR020568">
    <property type="entry name" value="Ribosomal_Su5_D2-typ_SF"/>
</dbReference>
<dbReference type="InterPro" id="IPR003593">
    <property type="entry name" value="AAA+_ATPase"/>
</dbReference>
<dbReference type="EMBL" id="AFCE01000154">
    <property type="protein sequence ID" value="EGL82204.1"/>
    <property type="molecule type" value="Genomic_DNA"/>
</dbReference>
<reference evidence="4 6" key="2">
    <citation type="journal article" date="2020" name="Extremophiles">
        <title>Genomic analysis of Caldalkalibacillus thermarum TA2.A1 reveals aerobic alkaliphilic metabolism and evolutionary hallmarks linking alkaliphilic bacteria and plant life.</title>
        <authorList>
            <person name="de Jong S.I."/>
            <person name="van den Broek M.A."/>
            <person name="Merkel A.Y."/>
            <person name="de la Torre Cortes P."/>
            <person name="Kalamorz F."/>
            <person name="Cook G.M."/>
            <person name="van Loosdrecht M.C.M."/>
            <person name="McMillan D.G.G."/>
        </authorList>
    </citation>
    <scope>NUCLEOTIDE SEQUENCE [LARGE SCALE GENOMIC DNA]</scope>
    <source>
        <strain evidence="4 6">TA2.A1</strain>
    </source>
</reference>
<dbReference type="Gene3D" id="3.40.50.300">
    <property type="entry name" value="P-loop containing nucleotide triphosphate hydrolases"/>
    <property type="match status" value="1"/>
</dbReference>
<organism evidence="3 5">
    <name type="scientific">Caldalkalibacillus thermarum (strain TA2.A1)</name>
    <dbReference type="NCBI Taxonomy" id="986075"/>
    <lineage>
        <taxon>Bacteria</taxon>
        <taxon>Bacillati</taxon>
        <taxon>Bacillota</taxon>
        <taxon>Bacilli</taxon>
        <taxon>Bacillales</taxon>
        <taxon>Bacillaceae</taxon>
        <taxon>Caldalkalibacillus</taxon>
    </lineage>
</organism>
<dbReference type="InterPro" id="IPR014721">
    <property type="entry name" value="Ribsml_uS5_D2-typ_fold_subgr"/>
</dbReference>
<proteinExistence type="inferred from homology"/>
<dbReference type="SUPFAM" id="SSF54211">
    <property type="entry name" value="Ribosomal protein S5 domain 2-like"/>
    <property type="match status" value="1"/>
</dbReference>
<evidence type="ECO:0000313" key="5">
    <source>
        <dbReference type="Proteomes" id="UP000010716"/>
    </source>
</evidence>
<accession>F5L930</accession>
<dbReference type="GO" id="GO:0005524">
    <property type="term" value="F:ATP binding"/>
    <property type="evidence" value="ECO:0007669"/>
    <property type="project" value="InterPro"/>
</dbReference>
<dbReference type="RefSeq" id="WP_007505678.1">
    <property type="nucleotide sequence ID" value="NZ_AFCE01000154.1"/>
</dbReference>
<protein>
    <submittedName>
        <fullName evidence="3">Mg chelatase, subunit ChlI</fullName>
    </submittedName>
    <submittedName>
        <fullName evidence="4">YifB family Mg chelatase-like AAA ATPase</fullName>
    </submittedName>
</protein>
<comment type="similarity">
    <text evidence="1">Belongs to the Mg-chelatase subunits D/I family. ComM subfamily.</text>
</comment>
<dbReference type="PANTHER" id="PTHR32039">
    <property type="entry name" value="MAGNESIUM-CHELATASE SUBUNIT CHLI"/>
    <property type="match status" value="1"/>
</dbReference>
<dbReference type="InterPro" id="IPR045006">
    <property type="entry name" value="CHLI-like"/>
</dbReference>
<evidence type="ECO:0000313" key="4">
    <source>
        <dbReference type="EMBL" id="QZT33084.1"/>
    </source>
</evidence>
<dbReference type="AlphaFoldDB" id="F5L930"/>
<dbReference type="OrthoDB" id="9813147at2"/>
<dbReference type="InterPro" id="IPR000523">
    <property type="entry name" value="Mg_chelatse_chII-like_cat_dom"/>
</dbReference>
<name>F5L930_CALTT</name>
<dbReference type="PANTHER" id="PTHR32039:SF7">
    <property type="entry name" value="COMPETENCE PROTEIN COMM"/>
    <property type="match status" value="1"/>
</dbReference>
<dbReference type="SUPFAM" id="SSF52540">
    <property type="entry name" value="P-loop containing nucleoside triphosphate hydrolases"/>
    <property type="match status" value="1"/>
</dbReference>
<sequence length="536" mass="59946">MYVKLYGAHLSGIEGQIVEVEVDIAPGLPQFDIVGLPGTALKESKERVRSAIRNSGYQFPTKRITVNLAPAHVRKEGSFFDLAMALAILIADGQVSVPKKVSNQFSRLLFIGELALDGTTRKSEGIYPLLLAAKQEGFSYVFLPVANAAEAQSLEGIRPILIKSLKQLVQICLRPESWGKPDEKSPDHKGEKAAGCSRVIRMSEKRDNNDREQPKAHTELFEDIVGQEHVKRACEIAAAGFHHMMMVGPPGSGKTMLARRLISILPPLTEEEWTEMAKVHSVAGIWDSDTYRRNVRLFRAPHHTITVAGMLGGGNPVKPGEISLAHHGVLFLDEFLEFKRSVIEALREPLEMRHVTITRQHHRYIFPSSFLLVIALNPCPCGYYGYETEKNPCICTATQIERYRAKLSGPIIDRIDLQVEVPLLSYDEIVGADVPQSDSYSTSNIRCRVEQALAFKQERTNSDKPNGLLTAQEVKATCQLSREAEVFMREVFEYHQLSMRGYHKILKVARTIADLNEHELIVEEDIAEAVGYRLGK</sequence>
<reference evidence="4" key="3">
    <citation type="submission" date="2021-08" db="EMBL/GenBank/DDBJ databases">
        <authorList>
            <person name="de Jong S."/>
            <person name="van den Broek M."/>
            <person name="Merkel A."/>
            <person name="de la Torre Cortes P."/>
            <person name="Kalamorz F."/>
            <person name="Cook G."/>
            <person name="van Loosdrecht M."/>
            <person name="McMillan D."/>
        </authorList>
    </citation>
    <scope>NUCLEOTIDE SEQUENCE</scope>
    <source>
        <strain evidence="4">TA2.A1</strain>
    </source>
</reference>
<dbReference type="Proteomes" id="UP000825179">
    <property type="component" value="Chromosome"/>
</dbReference>
<dbReference type="Pfam" id="PF01078">
    <property type="entry name" value="Mg_chelatase"/>
    <property type="match status" value="1"/>
</dbReference>
<dbReference type="SMART" id="SM00382">
    <property type="entry name" value="AAA"/>
    <property type="match status" value="1"/>
</dbReference>
<feature type="domain" description="AAA+ ATPase" evidence="2">
    <location>
        <begin position="240"/>
        <end position="425"/>
    </location>
</feature>